<sequence>MASPNEMEYPDTIDDVLDMPQLLKIMRGALSGNDSKMLEFLVQPALERQYHTDYSKLAKDFPLSNAAKKMVSSLIEKKDTVSWDDLTATIVKDFRDAFNKTILKNFYAQSKEFKRYHEKEVEKAANKHFASSKKIAQTLGIEANNANMAALDAIRSNLVEGNDKEAKDKADTLMRANTGRIRAVKVDDLLKAVKTNKVKAKPVDVSSQKLSKCAGFDGSKNDAKLTALAKQMCEAYQEKDMILLRVAYGKIEKALKAKGGKVPSEKEMMRSFVKNKLVE</sequence>
<gene>
    <name evidence="1" type="ORF">J2Z17_004675</name>
</gene>
<accession>A0ABS4E5I3</accession>
<dbReference type="EMBL" id="JAGGJU010000016">
    <property type="protein sequence ID" value="MBP1853214.1"/>
    <property type="molecule type" value="Genomic_DNA"/>
</dbReference>
<evidence type="ECO:0000313" key="2">
    <source>
        <dbReference type="Proteomes" id="UP000759443"/>
    </source>
</evidence>
<proteinExistence type="predicted"/>
<evidence type="ECO:0008006" key="3">
    <source>
        <dbReference type="Google" id="ProtNLM"/>
    </source>
</evidence>
<organism evidence="1 2">
    <name type="scientific">Rhizobium halophytocola</name>
    <dbReference type="NCBI Taxonomy" id="735519"/>
    <lineage>
        <taxon>Bacteria</taxon>
        <taxon>Pseudomonadati</taxon>
        <taxon>Pseudomonadota</taxon>
        <taxon>Alphaproteobacteria</taxon>
        <taxon>Hyphomicrobiales</taxon>
        <taxon>Rhizobiaceae</taxon>
        <taxon>Rhizobium/Agrobacterium group</taxon>
        <taxon>Rhizobium</taxon>
    </lineage>
</organism>
<protein>
    <recommendedName>
        <fullName evidence="3">DUF3102 domain-containing protein</fullName>
    </recommendedName>
</protein>
<dbReference type="Proteomes" id="UP000759443">
    <property type="component" value="Unassembled WGS sequence"/>
</dbReference>
<dbReference type="RefSeq" id="WP_209948831.1">
    <property type="nucleotide sequence ID" value="NZ_JAGGJU010000016.1"/>
</dbReference>
<comment type="caution">
    <text evidence="1">The sequence shown here is derived from an EMBL/GenBank/DDBJ whole genome shotgun (WGS) entry which is preliminary data.</text>
</comment>
<evidence type="ECO:0000313" key="1">
    <source>
        <dbReference type="EMBL" id="MBP1853214.1"/>
    </source>
</evidence>
<reference evidence="1 2" key="1">
    <citation type="submission" date="2021-03" db="EMBL/GenBank/DDBJ databases">
        <title>Genomic Encyclopedia of Type Strains, Phase IV (KMG-IV): sequencing the most valuable type-strain genomes for metagenomic binning, comparative biology and taxonomic classification.</title>
        <authorList>
            <person name="Goeker M."/>
        </authorList>
    </citation>
    <scope>NUCLEOTIDE SEQUENCE [LARGE SCALE GENOMIC DNA]</scope>
    <source>
        <strain evidence="1 2">DSM 21600</strain>
    </source>
</reference>
<name>A0ABS4E5I3_9HYPH</name>
<keyword evidence="2" id="KW-1185">Reference proteome</keyword>